<dbReference type="Gene3D" id="3.30.1330.30">
    <property type="match status" value="1"/>
</dbReference>
<comment type="caution">
    <text evidence="2">The sequence shown here is derived from an EMBL/GenBank/DDBJ whole genome shotgun (WGS) entry which is preliminary data.</text>
</comment>
<reference evidence="2 3" key="1">
    <citation type="submission" date="2015-09" db="EMBL/GenBank/DDBJ databases">
        <title>Draft genome sequence of a Caloramator mitchellensis, a moderate thermophile from the Great Artesian Basin of Australia.</title>
        <authorList>
            <person name="Patel B.K."/>
        </authorList>
    </citation>
    <scope>NUCLEOTIDE SEQUENCE [LARGE SCALE GENOMIC DNA]</scope>
    <source>
        <strain evidence="2 3">VF08</strain>
    </source>
</reference>
<dbReference type="Pfam" id="PF01248">
    <property type="entry name" value="Ribosomal_L7Ae"/>
    <property type="match status" value="1"/>
</dbReference>
<evidence type="ECO:0000259" key="1">
    <source>
        <dbReference type="Pfam" id="PF01248"/>
    </source>
</evidence>
<dbReference type="RefSeq" id="WP_083490352.1">
    <property type="nucleotide sequence ID" value="NZ_LKHP01000005.1"/>
</dbReference>
<gene>
    <name evidence="2" type="primary">rplGA</name>
    <name evidence="2" type="ORF">ABG79_01180</name>
</gene>
<evidence type="ECO:0000313" key="3">
    <source>
        <dbReference type="Proteomes" id="UP000052015"/>
    </source>
</evidence>
<name>A0A0R3K0F7_CALMK</name>
<keyword evidence="2" id="KW-0687">Ribonucleoprotein</keyword>
<keyword evidence="2" id="KW-0689">Ribosomal protein</keyword>
<dbReference type="STRING" id="908809.ABG79_01180"/>
<dbReference type="NCBIfam" id="NF004078">
    <property type="entry name" value="PRK05583.1"/>
    <property type="match status" value="1"/>
</dbReference>
<sequence>MNNLYSFLGLMQRAGKLTSGDDGVEIDIKKRKSYLVIIAEDASENTMKRFMNMCENNNIRFVLFGQKSKIGNSIGKSARAVLSIKDKNFAEGFLSKLNSENTGGESIVNNKSI</sequence>
<evidence type="ECO:0000313" key="2">
    <source>
        <dbReference type="EMBL" id="KRQ86990.1"/>
    </source>
</evidence>
<proteinExistence type="predicted"/>
<protein>
    <submittedName>
        <fullName evidence="2">Putative ribosomal protein YlxQ</fullName>
    </submittedName>
</protein>
<dbReference type="InterPro" id="IPR004038">
    <property type="entry name" value="Ribosomal_eL8/eL30/eS12/Gad45"/>
</dbReference>
<dbReference type="GO" id="GO:0005840">
    <property type="term" value="C:ribosome"/>
    <property type="evidence" value="ECO:0007669"/>
    <property type="project" value="UniProtKB-KW"/>
</dbReference>
<dbReference type="AlphaFoldDB" id="A0A0R3K0F7"/>
<dbReference type="Proteomes" id="UP000052015">
    <property type="component" value="Unassembled WGS sequence"/>
</dbReference>
<feature type="domain" description="Ribosomal protein eL8/eL30/eS12/Gadd45" evidence="1">
    <location>
        <begin position="4"/>
        <end position="88"/>
    </location>
</feature>
<dbReference type="EMBL" id="LKHP01000005">
    <property type="protein sequence ID" value="KRQ86990.1"/>
    <property type="molecule type" value="Genomic_DNA"/>
</dbReference>
<accession>A0A0R3K0F7</accession>
<dbReference type="InterPro" id="IPR029064">
    <property type="entry name" value="Ribosomal_eL30-like_sf"/>
</dbReference>
<dbReference type="SUPFAM" id="SSF55315">
    <property type="entry name" value="L30e-like"/>
    <property type="match status" value="1"/>
</dbReference>
<keyword evidence="3" id="KW-1185">Reference proteome</keyword>
<organism evidence="2 3">
    <name type="scientific">Caloramator mitchellensis</name>
    <dbReference type="NCBI Taxonomy" id="908809"/>
    <lineage>
        <taxon>Bacteria</taxon>
        <taxon>Bacillati</taxon>
        <taxon>Bacillota</taxon>
        <taxon>Clostridia</taxon>
        <taxon>Eubacteriales</taxon>
        <taxon>Clostridiaceae</taxon>
        <taxon>Caloramator</taxon>
    </lineage>
</organism>